<dbReference type="Proteomes" id="UP000040576">
    <property type="component" value="Unassembled WGS sequence"/>
</dbReference>
<dbReference type="AlphaFoldDB" id="A0A090ISV4"/>
<evidence type="ECO:0000313" key="3">
    <source>
        <dbReference type="Proteomes" id="UP000040576"/>
    </source>
</evidence>
<sequence length="61" mass="7159">MGIYDEIKLHEIIAYSLVNLILQILMKSKFFISPYSYLYIIIILLSFLILSESLGIKIYKD</sequence>
<evidence type="ECO:0000256" key="1">
    <source>
        <dbReference type="SAM" id="Phobius"/>
    </source>
</evidence>
<gene>
    <name evidence="2" type="ORF">BT1A1_0910</name>
</gene>
<organism evidence="2 3">
    <name type="scientific">Caldibacillus thermoamylovorans</name>
    <dbReference type="NCBI Taxonomy" id="35841"/>
    <lineage>
        <taxon>Bacteria</taxon>
        <taxon>Bacillati</taxon>
        <taxon>Bacillota</taxon>
        <taxon>Bacilli</taxon>
        <taxon>Bacillales</taxon>
        <taxon>Bacillaceae</taxon>
        <taxon>Caldibacillus</taxon>
    </lineage>
</organism>
<keyword evidence="1" id="KW-1133">Transmembrane helix</keyword>
<feature type="transmembrane region" description="Helical" evidence="1">
    <location>
        <begin position="12"/>
        <end position="32"/>
    </location>
</feature>
<keyword evidence="1" id="KW-0472">Membrane</keyword>
<accession>A0A090ISV4</accession>
<keyword evidence="3" id="KW-1185">Reference proteome</keyword>
<reference evidence="2 3" key="1">
    <citation type="submission" date="2014-07" db="EMBL/GenBank/DDBJ databases">
        <authorList>
            <person name="Wibberg Daniel"/>
        </authorList>
    </citation>
    <scope>NUCLEOTIDE SEQUENCE [LARGE SCALE GENOMIC DNA]</scope>
</reference>
<dbReference type="PATRIC" id="fig|35841.9.peg.397"/>
<protein>
    <submittedName>
        <fullName evidence="2">Putative membrane protein</fullName>
    </submittedName>
</protein>
<proteinExistence type="predicted"/>
<evidence type="ECO:0000313" key="2">
    <source>
        <dbReference type="EMBL" id="CEE00757.1"/>
    </source>
</evidence>
<dbReference type="EMBL" id="CCRF01000035">
    <property type="protein sequence ID" value="CEE00757.1"/>
    <property type="molecule type" value="Genomic_DNA"/>
</dbReference>
<keyword evidence="1" id="KW-0812">Transmembrane</keyword>
<name>A0A090ISV4_9BACI</name>
<feature type="transmembrane region" description="Helical" evidence="1">
    <location>
        <begin position="38"/>
        <end position="59"/>
    </location>
</feature>